<dbReference type="EMBL" id="OU594954">
    <property type="protein sequence ID" value="CAG9280649.1"/>
    <property type="molecule type" value="Genomic_DNA"/>
</dbReference>
<gene>
    <name evidence="2" type="ORF">PTTT1_LOCUS13995</name>
</gene>
<dbReference type="InterPro" id="IPR015947">
    <property type="entry name" value="PUA-like_sf"/>
</dbReference>
<reference evidence="2" key="1">
    <citation type="submission" date="2022-02" db="EMBL/GenBank/DDBJ databases">
        <authorList>
            <person name="Giguere J D."/>
        </authorList>
    </citation>
    <scope>NUCLEOTIDE SEQUENCE</scope>
    <source>
        <strain evidence="2">CCAP 1055/1</strain>
    </source>
</reference>
<accession>A0A8J9SII4</accession>
<dbReference type="AlphaFoldDB" id="A0A8J9SII4"/>
<dbReference type="Gene3D" id="2.30.130.40">
    <property type="entry name" value="LON domain-like"/>
    <property type="match status" value="1"/>
</dbReference>
<dbReference type="SUPFAM" id="SSF88697">
    <property type="entry name" value="PUA domain-like"/>
    <property type="match status" value="1"/>
</dbReference>
<protein>
    <recommendedName>
        <fullName evidence="3">F-box domain-containing protein</fullName>
    </recommendedName>
</protein>
<proteinExistence type="predicted"/>
<sequence>MTISFWFRKFLIDRKYKKSRRRTMAKAKDTSSAQNSSTASFHLFTDLHEDLKLAILSFVADAPFESMPENYPKSSLTHTLPLVSKQFRVFCEEQSYWKAAIERQFQKEPFLWKRALHKICDIAPASKEAGTTTAPDLVEQAAQALQKPSFKALYKKIVTDHIRFKGPVFFMGGQVQLGEPYALHFFEPRYRVLITEVMRGQPESAKNGGRIPHPALFVHANRAPLAPTTPATIVEIVQCQVYPDGRADVLLLPTAYVWIEKVWVRPNSGHLYYAQCLRMGQSVTHSMNQLSRQETLTNVMDMLAGRLDNTDEEDDTEHARQDDDTSSDEDSG</sequence>
<evidence type="ECO:0000313" key="2">
    <source>
        <dbReference type="EMBL" id="CAG9280649.1"/>
    </source>
</evidence>
<dbReference type="InterPro" id="IPR046336">
    <property type="entry name" value="Lon_prtase_N_sf"/>
</dbReference>
<evidence type="ECO:0008006" key="3">
    <source>
        <dbReference type="Google" id="ProtNLM"/>
    </source>
</evidence>
<feature type="region of interest" description="Disordered" evidence="1">
    <location>
        <begin position="308"/>
        <end position="332"/>
    </location>
</feature>
<organism evidence="2">
    <name type="scientific">Phaeodactylum tricornutum</name>
    <name type="common">Diatom</name>
    <dbReference type="NCBI Taxonomy" id="2850"/>
    <lineage>
        <taxon>Eukaryota</taxon>
        <taxon>Sar</taxon>
        <taxon>Stramenopiles</taxon>
        <taxon>Ochrophyta</taxon>
        <taxon>Bacillariophyta</taxon>
        <taxon>Bacillariophyceae</taxon>
        <taxon>Bacillariophycidae</taxon>
        <taxon>Naviculales</taxon>
        <taxon>Phaeodactylaceae</taxon>
        <taxon>Phaeodactylum</taxon>
    </lineage>
</organism>
<dbReference type="Proteomes" id="UP000836788">
    <property type="component" value="Chromosome 13"/>
</dbReference>
<evidence type="ECO:0000256" key="1">
    <source>
        <dbReference type="SAM" id="MobiDB-lite"/>
    </source>
</evidence>
<name>A0A8J9SII4_PHATR</name>